<keyword evidence="1" id="KW-0812">Transmembrane</keyword>
<evidence type="ECO:0000313" key="3">
    <source>
        <dbReference type="Proteomes" id="UP000009315"/>
    </source>
</evidence>
<sequence>MIKGAQLPVAYQPAAADSKVTQPEVSLTEEVLAWLEHEDTPAARRTAQTICVFGGVFLAAQIIRFFIS</sequence>
<gene>
    <name evidence="2" type="ORF">DESHY_10168</name>
</gene>
<dbReference type="OrthoDB" id="1787441at2"/>
<proteinExistence type="predicted"/>
<evidence type="ECO:0000313" key="2">
    <source>
        <dbReference type="EMBL" id="CCO07008.1"/>
    </source>
</evidence>
<dbReference type="AlphaFoldDB" id="K8E6B6"/>
<dbReference type="Proteomes" id="UP000009315">
    <property type="component" value="Unassembled WGS sequence"/>
</dbReference>
<evidence type="ECO:0000256" key="1">
    <source>
        <dbReference type="SAM" id="Phobius"/>
    </source>
</evidence>
<protein>
    <submittedName>
        <fullName evidence="2">Uncharacterized protein</fullName>
    </submittedName>
</protein>
<reference evidence="2 3" key="1">
    <citation type="journal article" date="2013" name="Genome Announc.">
        <title>Genome Sequence of the Sulfate-Reducing Bacterium Desulfotomaculum hydrothermale Lam5(T).</title>
        <authorList>
            <person name="Amin O."/>
            <person name="Fardeau M.L."/>
            <person name="Valette O."/>
            <person name="Hirschler-Rea A."/>
            <person name="Barbe V."/>
            <person name="Medigue C."/>
            <person name="Vacherie B."/>
            <person name="Ollivier B."/>
            <person name="Bertin P.N."/>
            <person name="Dolla A."/>
        </authorList>
    </citation>
    <scope>NUCLEOTIDE SEQUENCE [LARGE SCALE GENOMIC DNA]</scope>
    <source>
        <strain evidence="3">Lam5 / DSM 18033</strain>
    </source>
</reference>
<dbReference type="RefSeq" id="WP_008409707.1">
    <property type="nucleotide sequence ID" value="NZ_CAOS01000001.1"/>
</dbReference>
<comment type="caution">
    <text evidence="2">The sequence shown here is derived from an EMBL/GenBank/DDBJ whole genome shotgun (WGS) entry which is preliminary data.</text>
</comment>
<keyword evidence="1" id="KW-0472">Membrane</keyword>
<feature type="transmembrane region" description="Helical" evidence="1">
    <location>
        <begin position="47"/>
        <end position="67"/>
    </location>
</feature>
<dbReference type="EMBL" id="CAOS01000001">
    <property type="protein sequence ID" value="CCO07008.1"/>
    <property type="molecule type" value="Genomic_DNA"/>
</dbReference>
<name>K8E6B6_9FIRM</name>
<keyword evidence="1" id="KW-1133">Transmembrane helix</keyword>
<keyword evidence="3" id="KW-1185">Reference proteome</keyword>
<accession>K8E6B6</accession>
<organism evidence="2 3">
    <name type="scientific">Desulforamulus hydrothermalis Lam5 = DSM 18033</name>
    <dbReference type="NCBI Taxonomy" id="1121428"/>
    <lineage>
        <taxon>Bacteria</taxon>
        <taxon>Bacillati</taxon>
        <taxon>Bacillota</taxon>
        <taxon>Clostridia</taxon>
        <taxon>Eubacteriales</taxon>
        <taxon>Peptococcaceae</taxon>
        <taxon>Desulforamulus</taxon>
    </lineage>
</organism>
<dbReference type="STRING" id="1121428.DESHY_10168"/>